<dbReference type="PANTHER" id="PTHR22726">
    <property type="entry name" value="METALLOENDOPEPTIDASE OMA1"/>
    <property type="match status" value="1"/>
</dbReference>
<reference evidence="9 10" key="1">
    <citation type="journal article" date="2018" name="Int. J. Syst. Evol. Microbiol.">
        <title>Uliginosibacterium sediminicola sp. nov., isolated from freshwater sediment.</title>
        <authorList>
            <person name="Hwang W.M."/>
            <person name="Kim S.M."/>
            <person name="Kang K."/>
            <person name="Ahn T.Y."/>
        </authorList>
    </citation>
    <scope>NUCLEOTIDE SEQUENCE [LARGE SCALE GENOMIC DNA]</scope>
    <source>
        <strain evidence="9 10">M1-21</strain>
    </source>
</reference>
<sequence length="359" mass="39046">MSQIPARLFSPGLPAAGQDVVLLVEGKTLRILEPSRYLPERGIQLRRVGFDLKGLELAWDDGAGRHALQILDAQAAATLISALPPTLHEALAALALSGRKQRRARRLGWSALALFFATPLLMLGLFLAFADPIAGWIAERIPLEQERKLGEASFTQMKAELQLRDDSEGAQKLRELGQRLTQGSRYNYEFHLADKTEINAFALPGGIIVVHSGLIRATTRPEELAGVLAHEVQHVELRHGLKNIVKQLGLTGLWMFATGDIGSGLAGSAATQLLSLKFSRDAEREADAHGLDSLLRSGIDPRGMPDFFRILADKAGAPPAMLSTHPQSAEREQALRDKLASLPPVPAKPLGWQPWPPAL</sequence>
<proteinExistence type="inferred from homology"/>
<evidence type="ECO:0000256" key="2">
    <source>
        <dbReference type="ARBA" id="ARBA00022723"/>
    </source>
</evidence>
<name>A0ABU9YTT6_9RHOO</name>
<feature type="domain" description="Peptidase M48" evidence="8">
    <location>
        <begin position="181"/>
        <end position="337"/>
    </location>
</feature>
<comment type="similarity">
    <text evidence="6">Belongs to the peptidase M48 family.</text>
</comment>
<gene>
    <name evidence="9" type="ORF">ABDB84_01370</name>
</gene>
<keyword evidence="7" id="KW-0472">Membrane</keyword>
<evidence type="ECO:0000256" key="7">
    <source>
        <dbReference type="SAM" id="Phobius"/>
    </source>
</evidence>
<keyword evidence="7" id="KW-0812">Transmembrane</keyword>
<dbReference type="InterPro" id="IPR001915">
    <property type="entry name" value="Peptidase_M48"/>
</dbReference>
<dbReference type="Gene3D" id="3.30.2010.10">
    <property type="entry name" value="Metalloproteases ('zincins'), catalytic domain"/>
    <property type="match status" value="1"/>
</dbReference>
<comment type="caution">
    <text evidence="9">The sequence shown here is derived from an EMBL/GenBank/DDBJ whole genome shotgun (WGS) entry which is preliminary data.</text>
</comment>
<keyword evidence="3 6" id="KW-0378">Hydrolase</keyword>
<feature type="transmembrane region" description="Helical" evidence="7">
    <location>
        <begin position="107"/>
        <end position="130"/>
    </location>
</feature>
<keyword evidence="10" id="KW-1185">Reference proteome</keyword>
<dbReference type="InterPro" id="IPR051156">
    <property type="entry name" value="Mito/Outer_Membr_Metalloprot"/>
</dbReference>
<evidence type="ECO:0000256" key="6">
    <source>
        <dbReference type="RuleBase" id="RU003983"/>
    </source>
</evidence>
<dbReference type="Proteomes" id="UP001410394">
    <property type="component" value="Unassembled WGS sequence"/>
</dbReference>
<dbReference type="CDD" id="cd07332">
    <property type="entry name" value="M48C_Oma1_like"/>
    <property type="match status" value="1"/>
</dbReference>
<protein>
    <submittedName>
        <fullName evidence="9">M48 family metallopeptidase</fullName>
    </submittedName>
</protein>
<keyword evidence="1 6" id="KW-0645">Protease</keyword>
<accession>A0ABU9YTT6</accession>
<evidence type="ECO:0000256" key="4">
    <source>
        <dbReference type="ARBA" id="ARBA00022833"/>
    </source>
</evidence>
<keyword evidence="5 6" id="KW-0482">Metalloprotease</keyword>
<dbReference type="Pfam" id="PF01435">
    <property type="entry name" value="Peptidase_M48"/>
    <property type="match status" value="1"/>
</dbReference>
<keyword evidence="4 6" id="KW-0862">Zinc</keyword>
<comment type="cofactor">
    <cofactor evidence="6">
        <name>Zn(2+)</name>
        <dbReference type="ChEBI" id="CHEBI:29105"/>
    </cofactor>
    <text evidence="6">Binds 1 zinc ion per subunit.</text>
</comment>
<evidence type="ECO:0000256" key="1">
    <source>
        <dbReference type="ARBA" id="ARBA00022670"/>
    </source>
</evidence>
<organism evidence="9 10">
    <name type="scientific">Uliginosibacterium sediminicola</name>
    <dbReference type="NCBI Taxonomy" id="2024550"/>
    <lineage>
        <taxon>Bacteria</taxon>
        <taxon>Pseudomonadati</taxon>
        <taxon>Pseudomonadota</taxon>
        <taxon>Betaproteobacteria</taxon>
        <taxon>Rhodocyclales</taxon>
        <taxon>Zoogloeaceae</taxon>
        <taxon>Uliginosibacterium</taxon>
    </lineage>
</organism>
<dbReference type="EMBL" id="JBDIVE010000001">
    <property type="protein sequence ID" value="MEN3067105.1"/>
    <property type="molecule type" value="Genomic_DNA"/>
</dbReference>
<evidence type="ECO:0000313" key="9">
    <source>
        <dbReference type="EMBL" id="MEN3067105.1"/>
    </source>
</evidence>
<evidence type="ECO:0000313" key="10">
    <source>
        <dbReference type="Proteomes" id="UP001410394"/>
    </source>
</evidence>
<dbReference type="PANTHER" id="PTHR22726:SF1">
    <property type="entry name" value="METALLOENDOPEPTIDASE OMA1, MITOCHONDRIAL"/>
    <property type="match status" value="1"/>
</dbReference>
<evidence type="ECO:0000259" key="8">
    <source>
        <dbReference type="Pfam" id="PF01435"/>
    </source>
</evidence>
<keyword evidence="7" id="KW-1133">Transmembrane helix</keyword>
<evidence type="ECO:0000256" key="5">
    <source>
        <dbReference type="ARBA" id="ARBA00023049"/>
    </source>
</evidence>
<evidence type="ECO:0000256" key="3">
    <source>
        <dbReference type="ARBA" id="ARBA00022801"/>
    </source>
</evidence>
<keyword evidence="2" id="KW-0479">Metal-binding</keyword>
<dbReference type="RefSeq" id="WP_345917873.1">
    <property type="nucleotide sequence ID" value="NZ_JBDIVE010000001.1"/>
</dbReference>